<dbReference type="Proteomes" id="UP000289718">
    <property type="component" value="Unassembled WGS sequence"/>
</dbReference>
<evidence type="ECO:0000313" key="5">
    <source>
        <dbReference type="Proteomes" id="UP000289718"/>
    </source>
</evidence>
<dbReference type="EC" id="2.7.7.65" evidence="1"/>
<dbReference type="RefSeq" id="WP_129060298.1">
    <property type="nucleotide sequence ID" value="NZ_NXIE01000001.1"/>
</dbReference>
<dbReference type="OrthoDB" id="9772835at2"/>
<evidence type="ECO:0000256" key="2">
    <source>
        <dbReference type="ARBA" id="ARBA00034247"/>
    </source>
</evidence>
<dbReference type="CDD" id="cd01949">
    <property type="entry name" value="GGDEF"/>
    <property type="match status" value="1"/>
</dbReference>
<gene>
    <name evidence="4" type="ORF">CP965_01700</name>
</gene>
<dbReference type="GO" id="GO:0052621">
    <property type="term" value="F:diguanylate cyclase activity"/>
    <property type="evidence" value="ECO:0007669"/>
    <property type="project" value="UniProtKB-EC"/>
</dbReference>
<dbReference type="PANTHER" id="PTHR45138">
    <property type="entry name" value="REGULATORY COMPONENTS OF SENSORY TRANSDUCTION SYSTEM"/>
    <property type="match status" value="1"/>
</dbReference>
<dbReference type="InterPro" id="IPR050469">
    <property type="entry name" value="Diguanylate_Cyclase"/>
</dbReference>
<dbReference type="Gene3D" id="3.30.70.270">
    <property type="match status" value="1"/>
</dbReference>
<reference evidence="4 5" key="1">
    <citation type="submission" date="2017-09" db="EMBL/GenBank/DDBJ databases">
        <title>Genomics of the genus Arcobacter.</title>
        <authorList>
            <person name="Perez-Cataluna A."/>
            <person name="Figueras M.J."/>
            <person name="Salas-Masso N."/>
        </authorList>
    </citation>
    <scope>NUCLEOTIDE SEQUENCE [LARGE SCALE GENOMIC DNA]</scope>
    <source>
        <strain evidence="4 5">F156-34</strain>
    </source>
</reference>
<name>A0A4Q1B507_9BACT</name>
<comment type="caution">
    <text evidence="4">The sequence shown here is derived from an EMBL/GenBank/DDBJ whole genome shotgun (WGS) entry which is preliminary data.</text>
</comment>
<dbReference type="EMBL" id="NXIE01000001">
    <property type="protein sequence ID" value="RXK14187.1"/>
    <property type="molecule type" value="Genomic_DNA"/>
</dbReference>
<feature type="domain" description="GGDEF" evidence="3">
    <location>
        <begin position="149"/>
        <end position="279"/>
    </location>
</feature>
<organism evidence="4 5">
    <name type="scientific">Halarcobacter mediterraneus</name>
    <dbReference type="NCBI Taxonomy" id="2023153"/>
    <lineage>
        <taxon>Bacteria</taxon>
        <taxon>Pseudomonadati</taxon>
        <taxon>Campylobacterota</taxon>
        <taxon>Epsilonproteobacteria</taxon>
        <taxon>Campylobacterales</taxon>
        <taxon>Arcobacteraceae</taxon>
        <taxon>Halarcobacter</taxon>
    </lineage>
</organism>
<keyword evidence="5" id="KW-1185">Reference proteome</keyword>
<dbReference type="InterPro" id="IPR029787">
    <property type="entry name" value="Nucleotide_cyclase"/>
</dbReference>
<dbReference type="NCBIfam" id="TIGR00254">
    <property type="entry name" value="GGDEF"/>
    <property type="match status" value="1"/>
</dbReference>
<dbReference type="InterPro" id="IPR000160">
    <property type="entry name" value="GGDEF_dom"/>
</dbReference>
<sequence length="279" mass="32654">MYKISVNKEIFNDLLLKKLKVLEKSTSSYWKRELLEPKIINDKIKYTIKQIDKIKITNGLGEDKPQMIIECKKVDYSFKKDLFEFHFGKILEQKNSDMSEDYKDTLIQVLLQERVQLQDSMNRDHLTGVYNRRKMENDLSAFVNQNNKDLLTAVFIDADRFKGINDNFGHETGDKALIYLAKRIQKYADILNGEAYRYGGEEFLILCFLPKDELLKKLEQLKEDIKSQKIYHSKKDISLTVSMGVAFYKDCKTKDELIKKADDCVYIAKDRGRDTIVVS</sequence>
<dbReference type="SUPFAM" id="SSF55073">
    <property type="entry name" value="Nucleotide cyclase"/>
    <property type="match status" value="1"/>
</dbReference>
<proteinExistence type="predicted"/>
<dbReference type="SMART" id="SM00267">
    <property type="entry name" value="GGDEF"/>
    <property type="match status" value="1"/>
</dbReference>
<protein>
    <recommendedName>
        <fullName evidence="1">diguanylate cyclase</fullName>
        <ecNumber evidence="1">2.7.7.65</ecNumber>
    </recommendedName>
</protein>
<accession>A0A4Q1B507</accession>
<comment type="catalytic activity">
    <reaction evidence="2">
        <text>2 GTP = 3',3'-c-di-GMP + 2 diphosphate</text>
        <dbReference type="Rhea" id="RHEA:24898"/>
        <dbReference type="ChEBI" id="CHEBI:33019"/>
        <dbReference type="ChEBI" id="CHEBI:37565"/>
        <dbReference type="ChEBI" id="CHEBI:58805"/>
        <dbReference type="EC" id="2.7.7.65"/>
    </reaction>
</comment>
<evidence type="ECO:0000313" key="4">
    <source>
        <dbReference type="EMBL" id="RXK14187.1"/>
    </source>
</evidence>
<evidence type="ECO:0000259" key="3">
    <source>
        <dbReference type="PROSITE" id="PS50887"/>
    </source>
</evidence>
<evidence type="ECO:0000256" key="1">
    <source>
        <dbReference type="ARBA" id="ARBA00012528"/>
    </source>
</evidence>
<dbReference type="PANTHER" id="PTHR45138:SF9">
    <property type="entry name" value="DIGUANYLATE CYCLASE DGCM-RELATED"/>
    <property type="match status" value="1"/>
</dbReference>
<dbReference type="PROSITE" id="PS50887">
    <property type="entry name" value="GGDEF"/>
    <property type="match status" value="1"/>
</dbReference>
<dbReference type="AlphaFoldDB" id="A0A4Q1B507"/>
<dbReference type="Pfam" id="PF00990">
    <property type="entry name" value="GGDEF"/>
    <property type="match status" value="1"/>
</dbReference>
<dbReference type="InterPro" id="IPR043128">
    <property type="entry name" value="Rev_trsase/Diguanyl_cyclase"/>
</dbReference>